<dbReference type="Gene3D" id="3.20.20.140">
    <property type="entry name" value="Metal-dependent hydrolases"/>
    <property type="match status" value="1"/>
</dbReference>
<sequence length="341" mass="36119">MSPSSVAAFVAALPKVELHLHLVGSASLDTVLTLARRHPDGGVPTDRDELRRFYAFTDFPHFLDVYRRVNLLVNTGADVVTLLDGLAAELATRAVRYAEVQVAPVRNHMAGIGYADLAAALTDGRALARERHGVELGWVFDADATLGPEGAEETVDFAVDHRPEGTVAIGLGGAELGVRRADFAPAFRRAVEAGLHSAPHAGETVGPDEVWAAVTELGAERIGHGIGAAGDPRLLEHLAEHGIPLEVCPTSNLRTAAVRDIAEHPLPALVAAGVPVTLATDDPGMFHTDLNAEYLLCHEVFDMGIAELAEIARTGARAAFCPPALRDEIIAEIDRVEAAHA</sequence>
<keyword evidence="5" id="KW-0862">Zinc</keyword>
<dbReference type="NCBIfam" id="TIGR01430">
    <property type="entry name" value="aden_deam"/>
    <property type="match status" value="1"/>
</dbReference>
<dbReference type="InterPro" id="IPR032466">
    <property type="entry name" value="Metal_Hydrolase"/>
</dbReference>
<dbReference type="PANTHER" id="PTHR43114">
    <property type="entry name" value="ADENINE DEAMINASE"/>
    <property type="match status" value="1"/>
</dbReference>
<keyword evidence="8" id="KW-1185">Reference proteome</keyword>
<dbReference type="GO" id="GO:0016814">
    <property type="term" value="F:hydrolase activity, acting on carbon-nitrogen (but not peptide) bonds, in cyclic amidines"/>
    <property type="evidence" value="ECO:0007669"/>
    <property type="project" value="UniProtKB-ARBA"/>
</dbReference>
<protein>
    <submittedName>
        <fullName evidence="7">Aminodeoxyfutalosine deaminase</fullName>
    </submittedName>
</protein>
<name>A0A543GA61_9PSEU</name>
<organism evidence="7 8">
    <name type="scientific">Pseudonocardia cypriaca</name>
    <dbReference type="NCBI Taxonomy" id="882449"/>
    <lineage>
        <taxon>Bacteria</taxon>
        <taxon>Bacillati</taxon>
        <taxon>Actinomycetota</taxon>
        <taxon>Actinomycetes</taxon>
        <taxon>Pseudonocardiales</taxon>
        <taxon>Pseudonocardiaceae</taxon>
        <taxon>Pseudonocardia</taxon>
    </lineage>
</organism>
<comment type="cofactor">
    <cofactor evidence="1">
        <name>Zn(2+)</name>
        <dbReference type="ChEBI" id="CHEBI:29105"/>
    </cofactor>
</comment>
<keyword evidence="4" id="KW-0378">Hydrolase</keyword>
<dbReference type="AlphaFoldDB" id="A0A543GA61"/>
<keyword evidence="3" id="KW-0479">Metal-binding</keyword>
<dbReference type="Proteomes" id="UP000319818">
    <property type="component" value="Unassembled WGS sequence"/>
</dbReference>
<evidence type="ECO:0000313" key="8">
    <source>
        <dbReference type="Proteomes" id="UP000319818"/>
    </source>
</evidence>
<comment type="caution">
    <text evidence="7">The sequence shown here is derived from an EMBL/GenBank/DDBJ whole genome shotgun (WGS) entry which is preliminary data.</text>
</comment>
<reference evidence="7 8" key="1">
    <citation type="submission" date="2019-06" db="EMBL/GenBank/DDBJ databases">
        <title>Sequencing the genomes of 1000 actinobacteria strains.</title>
        <authorList>
            <person name="Klenk H.-P."/>
        </authorList>
    </citation>
    <scope>NUCLEOTIDE SEQUENCE [LARGE SCALE GENOMIC DNA]</scope>
    <source>
        <strain evidence="7 8">DSM 45511</strain>
    </source>
</reference>
<evidence type="ECO:0000259" key="6">
    <source>
        <dbReference type="Pfam" id="PF00962"/>
    </source>
</evidence>
<gene>
    <name evidence="7" type="ORF">FB388_0303</name>
</gene>
<evidence type="ECO:0000313" key="7">
    <source>
        <dbReference type="EMBL" id="TQM42965.1"/>
    </source>
</evidence>
<evidence type="ECO:0000256" key="1">
    <source>
        <dbReference type="ARBA" id="ARBA00001947"/>
    </source>
</evidence>
<dbReference type="InterPro" id="IPR001365">
    <property type="entry name" value="A_deaminase_dom"/>
</dbReference>
<dbReference type="InterPro" id="IPR006330">
    <property type="entry name" value="Ado/ade_deaminase"/>
</dbReference>
<dbReference type="SUPFAM" id="SSF51556">
    <property type="entry name" value="Metallo-dependent hydrolases"/>
    <property type="match status" value="1"/>
</dbReference>
<evidence type="ECO:0000256" key="5">
    <source>
        <dbReference type="ARBA" id="ARBA00022833"/>
    </source>
</evidence>
<dbReference type="EMBL" id="VFPH01000001">
    <property type="protein sequence ID" value="TQM42965.1"/>
    <property type="molecule type" value="Genomic_DNA"/>
</dbReference>
<dbReference type="PANTHER" id="PTHR43114:SF6">
    <property type="entry name" value="ADENINE DEAMINASE"/>
    <property type="match status" value="1"/>
</dbReference>
<evidence type="ECO:0000256" key="3">
    <source>
        <dbReference type="ARBA" id="ARBA00022723"/>
    </source>
</evidence>
<dbReference type="GO" id="GO:0046872">
    <property type="term" value="F:metal ion binding"/>
    <property type="evidence" value="ECO:0007669"/>
    <property type="project" value="UniProtKB-KW"/>
</dbReference>
<evidence type="ECO:0000256" key="4">
    <source>
        <dbReference type="ARBA" id="ARBA00022801"/>
    </source>
</evidence>
<feature type="domain" description="Adenosine deaminase" evidence="6">
    <location>
        <begin position="14"/>
        <end position="335"/>
    </location>
</feature>
<dbReference type="GO" id="GO:0019239">
    <property type="term" value="F:deaminase activity"/>
    <property type="evidence" value="ECO:0007669"/>
    <property type="project" value="InterPro"/>
</dbReference>
<dbReference type="Pfam" id="PF00962">
    <property type="entry name" value="A_deaminase"/>
    <property type="match status" value="1"/>
</dbReference>
<accession>A0A543GA61</accession>
<comment type="similarity">
    <text evidence="2">Belongs to the metallo-dependent hydrolases superfamily. Adenosine and AMP deaminases family.</text>
</comment>
<evidence type="ECO:0000256" key="2">
    <source>
        <dbReference type="ARBA" id="ARBA00006676"/>
    </source>
</evidence>
<proteinExistence type="inferred from homology"/>
<dbReference type="RefSeq" id="WP_246121469.1">
    <property type="nucleotide sequence ID" value="NZ_VFPH01000001.1"/>
</dbReference>